<dbReference type="GO" id="GO:0016787">
    <property type="term" value="F:hydrolase activity"/>
    <property type="evidence" value="ECO:0007669"/>
    <property type="project" value="UniProtKB-KW"/>
</dbReference>
<feature type="transmembrane region" description="Helical" evidence="1">
    <location>
        <begin position="220"/>
        <end position="242"/>
    </location>
</feature>
<dbReference type="EMBL" id="JBHSMU010000014">
    <property type="protein sequence ID" value="MFC5460755.1"/>
    <property type="molecule type" value="Genomic_DNA"/>
</dbReference>
<name>A0ABW0L4V6_9BURK</name>
<sequence length="406" mass="43544">MDNLTHSLVGLALGELTHRVLRTEPDPDRAATRRRLLLTCGALASNFPDLDLVLTPLAPEPLGYLLHHRGHTHTLLYALPQALLLLAALRAFWPKARTLLRTGAPARHGLLAATVLGLLLHLGMDALNVYGIHPFAPFDPRWYYGDMVFIVEPVFWLALGTPLAAHVAAPRRRRLLLGLLIAVPLLFVFTGHLQWGSFAGLAALWALAQLLTRRIGERGALLAGVGLVASFVLLQGAMAQLARGELVAALRREDPGARILDLPLSAFPANPLCWGAIAVTHDGAGGYRIRRGVLSLAPAWNPPASCPVSIAGVQVGPGRMPLAWAWDERGSVARLRALRANDCRVDAWLRFARAPSLAKGAATDVRYGLPGAPNFSTLPYAAQAGAPCPAPVPGWGYPRADLLGLH</sequence>
<gene>
    <name evidence="2" type="ORF">ACFPN5_13175</name>
</gene>
<feature type="transmembrane region" description="Helical" evidence="1">
    <location>
        <begin position="74"/>
        <end position="93"/>
    </location>
</feature>
<dbReference type="PANTHER" id="PTHR40031:SF1">
    <property type="entry name" value="MEMBRANE-BOUND METAL-DEPENDENT HYDROLASE"/>
    <property type="match status" value="1"/>
</dbReference>
<keyword evidence="1" id="KW-0812">Transmembrane</keyword>
<dbReference type="Proteomes" id="UP001596050">
    <property type="component" value="Unassembled WGS sequence"/>
</dbReference>
<feature type="transmembrane region" description="Helical" evidence="1">
    <location>
        <begin position="142"/>
        <end position="163"/>
    </location>
</feature>
<evidence type="ECO:0000313" key="2">
    <source>
        <dbReference type="EMBL" id="MFC5460755.1"/>
    </source>
</evidence>
<accession>A0ABW0L4V6</accession>
<evidence type="ECO:0000256" key="1">
    <source>
        <dbReference type="SAM" id="Phobius"/>
    </source>
</evidence>
<keyword evidence="3" id="KW-1185">Reference proteome</keyword>
<dbReference type="RefSeq" id="WP_379783934.1">
    <property type="nucleotide sequence ID" value="NZ_JBHSMU010000014.1"/>
</dbReference>
<dbReference type="InterPro" id="IPR007404">
    <property type="entry name" value="YdjM-like"/>
</dbReference>
<dbReference type="InterPro" id="IPR053170">
    <property type="entry name" value="Transcription_regulator"/>
</dbReference>
<comment type="caution">
    <text evidence="2">The sequence shown here is derived from an EMBL/GenBank/DDBJ whole genome shotgun (WGS) entry which is preliminary data.</text>
</comment>
<dbReference type="PANTHER" id="PTHR40031">
    <property type="entry name" value="HYPOTHETICAL MEMBRANE SPANNING PROTEIN"/>
    <property type="match status" value="1"/>
</dbReference>
<dbReference type="Pfam" id="PF04307">
    <property type="entry name" value="YdjM"/>
    <property type="match status" value="1"/>
</dbReference>
<protein>
    <submittedName>
        <fullName evidence="2">Metal-dependent hydrolase</fullName>
    </submittedName>
</protein>
<organism evidence="2 3">
    <name type="scientific">Massilia niabensis</name>
    <dbReference type="NCBI Taxonomy" id="544910"/>
    <lineage>
        <taxon>Bacteria</taxon>
        <taxon>Pseudomonadati</taxon>
        <taxon>Pseudomonadota</taxon>
        <taxon>Betaproteobacteria</taxon>
        <taxon>Burkholderiales</taxon>
        <taxon>Oxalobacteraceae</taxon>
        <taxon>Telluria group</taxon>
        <taxon>Massilia</taxon>
    </lineage>
</organism>
<proteinExistence type="predicted"/>
<feature type="transmembrane region" description="Helical" evidence="1">
    <location>
        <begin position="105"/>
        <end position="122"/>
    </location>
</feature>
<keyword evidence="2" id="KW-0378">Hydrolase</keyword>
<evidence type="ECO:0000313" key="3">
    <source>
        <dbReference type="Proteomes" id="UP001596050"/>
    </source>
</evidence>
<keyword evidence="1" id="KW-1133">Transmembrane helix</keyword>
<reference evidence="3" key="1">
    <citation type="journal article" date="2019" name="Int. J. Syst. Evol. Microbiol.">
        <title>The Global Catalogue of Microorganisms (GCM) 10K type strain sequencing project: providing services to taxonomists for standard genome sequencing and annotation.</title>
        <authorList>
            <consortium name="The Broad Institute Genomics Platform"/>
            <consortium name="The Broad Institute Genome Sequencing Center for Infectious Disease"/>
            <person name="Wu L."/>
            <person name="Ma J."/>
        </authorList>
    </citation>
    <scope>NUCLEOTIDE SEQUENCE [LARGE SCALE GENOMIC DNA]</scope>
    <source>
        <strain evidence="3">KACC 12649</strain>
    </source>
</reference>
<feature type="transmembrane region" description="Helical" evidence="1">
    <location>
        <begin position="175"/>
        <end position="208"/>
    </location>
</feature>
<keyword evidence="1" id="KW-0472">Membrane</keyword>